<comment type="caution">
    <text evidence="4">The sequence shown here is derived from an EMBL/GenBank/DDBJ whole genome shotgun (WGS) entry which is preliminary data.</text>
</comment>
<dbReference type="PANTHER" id="PTHR11736">
    <property type="entry name" value="MELANOMA-ASSOCIATED ANTIGEN MAGE ANTIGEN"/>
    <property type="match status" value="1"/>
</dbReference>
<feature type="domain" description="MAGE" evidence="3">
    <location>
        <begin position="755"/>
        <end position="953"/>
    </location>
</feature>
<proteinExistence type="predicted"/>
<feature type="compositionally biased region" description="Low complexity" evidence="1">
    <location>
        <begin position="473"/>
        <end position="490"/>
    </location>
</feature>
<evidence type="ECO:0000313" key="5">
    <source>
        <dbReference type="Proteomes" id="UP001214576"/>
    </source>
</evidence>
<evidence type="ECO:0000256" key="1">
    <source>
        <dbReference type="SAM" id="MobiDB-lite"/>
    </source>
</evidence>
<feature type="compositionally biased region" description="Basic and acidic residues" evidence="1">
    <location>
        <begin position="666"/>
        <end position="683"/>
    </location>
</feature>
<reference evidence="4" key="1">
    <citation type="submission" date="2022-03" db="EMBL/GenBank/DDBJ databases">
        <title>Genomic analyses of argali, domestic sheep and their hybrids provide insights into chromosomal evolution, heterosis and genetic basis of agronomic traits.</title>
        <authorList>
            <person name="Li M."/>
        </authorList>
    </citation>
    <scope>NUCLEOTIDE SEQUENCE</scope>
    <source>
        <strain evidence="4">CAU-MHL-2022a</strain>
        <tissue evidence="4">Skin</tissue>
    </source>
</reference>
<dbReference type="AlphaFoldDB" id="A0AAD4UK36"/>
<dbReference type="EMBL" id="JAKZEL010000003">
    <property type="protein sequence ID" value="KAI4545135.1"/>
    <property type="molecule type" value="Genomic_DNA"/>
</dbReference>
<dbReference type="Gene3D" id="1.10.10.1200">
    <property type="entry name" value="MAGE homology domain, winged helix WH1 motif"/>
    <property type="match status" value="3"/>
</dbReference>
<dbReference type="InterPro" id="IPR041899">
    <property type="entry name" value="MAGE_WH2"/>
</dbReference>
<feature type="domain" description="MAGE" evidence="3">
    <location>
        <begin position="521"/>
        <end position="663"/>
    </location>
</feature>
<dbReference type="GO" id="GO:0005634">
    <property type="term" value="C:nucleus"/>
    <property type="evidence" value="ECO:0007669"/>
    <property type="project" value="TreeGrafter"/>
</dbReference>
<keyword evidence="5" id="KW-1185">Reference proteome</keyword>
<dbReference type="InterPro" id="IPR021072">
    <property type="entry name" value="MAGE_N"/>
</dbReference>
<keyword evidence="2" id="KW-0732">Signal</keyword>
<dbReference type="SMART" id="SM01373">
    <property type="entry name" value="MAGE"/>
    <property type="match status" value="3"/>
</dbReference>
<dbReference type="GO" id="GO:0000122">
    <property type="term" value="P:negative regulation of transcription by RNA polymerase II"/>
    <property type="evidence" value="ECO:0007669"/>
    <property type="project" value="TreeGrafter"/>
</dbReference>
<feature type="compositionally biased region" description="Polar residues" evidence="1">
    <location>
        <begin position="496"/>
        <end position="509"/>
    </location>
</feature>
<dbReference type="Proteomes" id="UP001214576">
    <property type="component" value="Unassembled WGS sequence"/>
</dbReference>
<evidence type="ECO:0000256" key="2">
    <source>
        <dbReference type="SAM" id="SignalP"/>
    </source>
</evidence>
<sequence length="961" mass="106803">MAPGAALDLSWLVVICFLLNRLVPWIGVTLLCPENRGCDEVEELENQAMLPDLQRKYLTALADPRWLLQPVLGRAGKDMFQVDIPKHLTPFGQEACPDWALERKVTERPAHGDTIRSPPCPGHARLVQSESAPPCVDPCPAVKCTLAHTACVLDMVPGCSVSRVRLLDTAVGAEQQGLVFSLWKLVLVFGFQVMFLQGPWSAVSIFPCHTLTVHKTPVIMPVVPTNELCTSEEDLQGQIQAQGPVEVQLLGAEAEDASTPLASFPPDSSSSAAVDAEILFKQAVNVMTAELLEFLLLKYGTKEPIFQAEMLNRVLRDNQAHFPVVFRKATQCLQLAFGVDMKEVDHREHIYVMVATLGLTLNEMQRGGQSIPKAGLLVTVLSLILVAGDRVCEEKVWGALSMMGVFPGIEHCIYGEPKELLTQVWVQAGYLEYRQVPYSHPAHYEFLWGPRAYAETSKQQVKDYMHRVNGRRPSPQGASPTTTAAAPWSQSKDEASSSQDEGPRSTQWDQEGAKSTHPDPLHLLVLELVCFLLLKYDTKEPTTKDEILNMVLREDGHHFPEAFRQASECLQLVFGVDVREVDRRKLIYTLDPTLGLACNGLGIQEPGGEGRGPRTMSRGQRTEEVQAVPGVKEGYLEYQQMPDNDPHQYEFLWGPWAYAETNKGSRNQEQRSEACVQRSEKRGGPGSTRSQGIVLEVKMSELRKPKKDLQDPGEAQGPEEAQLLGAERGEAATPSASSCPVSLCAAEEALPQEALNKMVANMVKFLLCKYRAKEPTSDAELLHTVLGGNQEHFPVVFRQAVECVLLVFGIDVRQVETAPIYIMVPCLGLTCDVIQSGEQGLPKAGLLVVVLSLILQNGDHGPEEEIWRALNKMGVCVWKEHSIFGEPRELLTQVWVREGYLEYRQVPDSDPARFEFLWGPRAFAETSKEKFTEYLLRVNRRAFRSFPFPSAEAVREENEGS</sequence>
<evidence type="ECO:0000259" key="3">
    <source>
        <dbReference type="PROSITE" id="PS50838"/>
    </source>
</evidence>
<feature type="signal peptide" evidence="2">
    <location>
        <begin position="1"/>
        <end position="27"/>
    </location>
</feature>
<feature type="region of interest" description="Disordered" evidence="1">
    <location>
        <begin position="663"/>
        <end position="694"/>
    </location>
</feature>
<dbReference type="PROSITE" id="PS50838">
    <property type="entry name" value="MAGE"/>
    <property type="match status" value="3"/>
</dbReference>
<organism evidence="4 5">
    <name type="scientific">Ovis ammon polii</name>
    <dbReference type="NCBI Taxonomy" id="230172"/>
    <lineage>
        <taxon>Eukaryota</taxon>
        <taxon>Metazoa</taxon>
        <taxon>Chordata</taxon>
        <taxon>Craniata</taxon>
        <taxon>Vertebrata</taxon>
        <taxon>Euteleostomi</taxon>
        <taxon>Mammalia</taxon>
        <taxon>Eutheria</taxon>
        <taxon>Laurasiatheria</taxon>
        <taxon>Artiodactyla</taxon>
        <taxon>Ruminantia</taxon>
        <taxon>Pecora</taxon>
        <taxon>Bovidae</taxon>
        <taxon>Caprinae</taxon>
        <taxon>Ovis</taxon>
    </lineage>
</organism>
<dbReference type="Pfam" id="PF01454">
    <property type="entry name" value="MAGE"/>
    <property type="match status" value="2"/>
</dbReference>
<protein>
    <recommendedName>
        <fullName evidence="3">MAGE domain-containing protein</fullName>
    </recommendedName>
</protein>
<name>A0AAD4UK36_OVIAM</name>
<dbReference type="InterPro" id="IPR041898">
    <property type="entry name" value="MAGE_WH1"/>
</dbReference>
<feature type="chain" id="PRO_5042019155" description="MAGE domain-containing protein" evidence="2">
    <location>
        <begin position="28"/>
        <end position="961"/>
    </location>
</feature>
<dbReference type="InterPro" id="IPR002190">
    <property type="entry name" value="MHD_dom"/>
</dbReference>
<feature type="region of interest" description="Disordered" evidence="1">
    <location>
        <begin position="468"/>
        <end position="516"/>
    </location>
</feature>
<evidence type="ECO:0000313" key="4">
    <source>
        <dbReference type="EMBL" id="KAI4545135.1"/>
    </source>
</evidence>
<feature type="domain" description="MAGE" evidence="3">
    <location>
        <begin position="284"/>
        <end position="473"/>
    </location>
</feature>
<dbReference type="FunFam" id="1.10.10.1210:FF:000001">
    <property type="entry name" value="melanoma-associated antigen D1"/>
    <property type="match status" value="2"/>
</dbReference>
<gene>
    <name evidence="4" type="ORF">MG293_005401</name>
</gene>
<dbReference type="PANTHER" id="PTHR11736:SF81">
    <property type="entry name" value="MAGE DOMAIN-CONTAINING PROTEIN"/>
    <property type="match status" value="1"/>
</dbReference>
<dbReference type="Pfam" id="PF12440">
    <property type="entry name" value="MAGE_N"/>
    <property type="match status" value="1"/>
</dbReference>
<dbReference type="InterPro" id="IPR037445">
    <property type="entry name" value="MAGE"/>
</dbReference>
<dbReference type="Gene3D" id="1.10.10.1210">
    <property type="entry name" value="MAGE homology domain, winged helix WH2 motif"/>
    <property type="match status" value="3"/>
</dbReference>
<accession>A0AAD4UK36</accession>